<name>A0A7D9KXD8_PARCT</name>
<reference evidence="1" key="1">
    <citation type="submission" date="2020-04" db="EMBL/GenBank/DDBJ databases">
        <authorList>
            <person name="Alioto T."/>
            <person name="Alioto T."/>
            <person name="Gomez Garrido J."/>
        </authorList>
    </citation>
    <scope>NUCLEOTIDE SEQUENCE</scope>
    <source>
        <strain evidence="1">A484AB</strain>
    </source>
</reference>
<dbReference type="Proteomes" id="UP001152795">
    <property type="component" value="Unassembled WGS sequence"/>
</dbReference>
<proteinExistence type="predicted"/>
<sequence length="72" mass="8225">MDATQILLIPATVIGSVVLLVSCLFFKNRLRKKKRNEPSSVPDKNKSGKRLNLKDIKETAISYKFILQYENT</sequence>
<feature type="non-terminal residue" evidence="1">
    <location>
        <position position="72"/>
    </location>
</feature>
<keyword evidence="2" id="KW-1185">Reference proteome</keyword>
<evidence type="ECO:0000313" key="1">
    <source>
        <dbReference type="EMBL" id="CAB4021174.1"/>
    </source>
</evidence>
<dbReference type="AlphaFoldDB" id="A0A7D9KXD8"/>
<gene>
    <name evidence="1" type="ORF">PACLA_8A077327</name>
</gene>
<evidence type="ECO:0000313" key="2">
    <source>
        <dbReference type="Proteomes" id="UP001152795"/>
    </source>
</evidence>
<organism evidence="1 2">
    <name type="scientific">Paramuricea clavata</name>
    <name type="common">Red gorgonian</name>
    <name type="synonym">Violescent sea-whip</name>
    <dbReference type="NCBI Taxonomy" id="317549"/>
    <lineage>
        <taxon>Eukaryota</taxon>
        <taxon>Metazoa</taxon>
        <taxon>Cnidaria</taxon>
        <taxon>Anthozoa</taxon>
        <taxon>Octocorallia</taxon>
        <taxon>Malacalcyonacea</taxon>
        <taxon>Plexauridae</taxon>
        <taxon>Paramuricea</taxon>
    </lineage>
</organism>
<comment type="caution">
    <text evidence="1">The sequence shown here is derived from an EMBL/GenBank/DDBJ whole genome shotgun (WGS) entry which is preliminary data.</text>
</comment>
<accession>A0A7D9KXD8</accession>
<dbReference type="EMBL" id="CACRXK020011303">
    <property type="protein sequence ID" value="CAB4021174.1"/>
    <property type="molecule type" value="Genomic_DNA"/>
</dbReference>
<protein>
    <submittedName>
        <fullName evidence="1">Uncharacterized protein</fullName>
    </submittedName>
</protein>